<reference evidence="2" key="1">
    <citation type="journal article" date="2021" name="G3 (Bethesda)">
        <title>Genome and transcriptome analysis of the beet armyworm Spodoptera exigua reveals targets for pest control. .</title>
        <authorList>
            <person name="Simon S."/>
            <person name="Breeschoten T."/>
            <person name="Jansen H.J."/>
            <person name="Dirks R.P."/>
            <person name="Schranz M.E."/>
            <person name="Ros V.I.D."/>
        </authorList>
    </citation>
    <scope>NUCLEOTIDE SEQUENCE</scope>
    <source>
        <strain evidence="2">TB_SE_WUR_2020</strain>
    </source>
</reference>
<dbReference type="GO" id="GO:0005813">
    <property type="term" value="C:centrosome"/>
    <property type="evidence" value="ECO:0007669"/>
    <property type="project" value="TreeGrafter"/>
</dbReference>
<gene>
    <name evidence="2" type="ORF">HF086_004352</name>
</gene>
<dbReference type="GO" id="GO:0005119">
    <property type="term" value="F:smoothened binding"/>
    <property type="evidence" value="ECO:0007669"/>
    <property type="project" value="TreeGrafter"/>
</dbReference>
<dbReference type="GO" id="GO:0034464">
    <property type="term" value="C:BBSome"/>
    <property type="evidence" value="ECO:0007669"/>
    <property type="project" value="InterPro"/>
</dbReference>
<feature type="domain" description="Bardet-Biedl syndrome 1 N-terminal" evidence="1">
    <location>
        <begin position="7"/>
        <end position="266"/>
    </location>
</feature>
<dbReference type="InterPro" id="IPR028784">
    <property type="entry name" value="BBS1"/>
</dbReference>
<dbReference type="GO" id="GO:0005113">
    <property type="term" value="F:patched binding"/>
    <property type="evidence" value="ECO:0007669"/>
    <property type="project" value="TreeGrafter"/>
</dbReference>
<dbReference type="Pfam" id="PF14779">
    <property type="entry name" value="BBS1"/>
    <property type="match status" value="1"/>
</dbReference>
<dbReference type="GO" id="GO:1905515">
    <property type="term" value="P:non-motile cilium assembly"/>
    <property type="evidence" value="ECO:0007669"/>
    <property type="project" value="InterPro"/>
</dbReference>
<evidence type="ECO:0000313" key="2">
    <source>
        <dbReference type="EMBL" id="KAH9631585.1"/>
    </source>
</evidence>
<dbReference type="GO" id="GO:0005930">
    <property type="term" value="C:axoneme"/>
    <property type="evidence" value="ECO:0007669"/>
    <property type="project" value="TreeGrafter"/>
</dbReference>
<evidence type="ECO:0000259" key="1">
    <source>
        <dbReference type="Pfam" id="PF14779"/>
    </source>
</evidence>
<sequence>MGSMTRWLDVEVGNDDIDLNTLPQNLALLDLQNDNEFKLVVGDFGRGEEGPKLKIFKGAMQISDTVLPDLPLGVVGFYISETVPRSVPIVAVAYSSCIFMYRNLKLFYKYYLPSTELSMCEMEVWKQLINPTNQNADAIRPLLDSLRAIPHDLLTPQSQNLLAFTTEQQLEYLENNTELPRKKNAEIVCMNTMKMHSIDKWSVSCLVVATEDGDVVFLDPQTFSQLSQAKLCGVKKTPFQMVTSGLYTVDYRVTIATREKTVCVLKRDWAEGRILFNTDDHIIAIEVVTADSSVMVICADHTMACYNKKVNK</sequence>
<dbReference type="PANTHER" id="PTHR20870">
    <property type="entry name" value="BARDET-BIEDL SYNDROME 1 PROTEIN"/>
    <property type="match status" value="1"/>
</dbReference>
<comment type="caution">
    <text evidence="2">The sequence shown here is derived from an EMBL/GenBank/DDBJ whole genome shotgun (WGS) entry which is preliminary data.</text>
</comment>
<accession>A0A922M7C2</accession>
<dbReference type="Proteomes" id="UP000814243">
    <property type="component" value="Unassembled WGS sequence"/>
</dbReference>
<organism evidence="2 3">
    <name type="scientific">Spodoptera exigua</name>
    <name type="common">Beet armyworm</name>
    <name type="synonym">Noctua fulgens</name>
    <dbReference type="NCBI Taxonomy" id="7107"/>
    <lineage>
        <taxon>Eukaryota</taxon>
        <taxon>Metazoa</taxon>
        <taxon>Ecdysozoa</taxon>
        <taxon>Arthropoda</taxon>
        <taxon>Hexapoda</taxon>
        <taxon>Insecta</taxon>
        <taxon>Pterygota</taxon>
        <taxon>Neoptera</taxon>
        <taxon>Endopterygota</taxon>
        <taxon>Lepidoptera</taxon>
        <taxon>Glossata</taxon>
        <taxon>Ditrysia</taxon>
        <taxon>Noctuoidea</taxon>
        <taxon>Noctuidae</taxon>
        <taxon>Amphipyrinae</taxon>
        <taxon>Spodoptera</taxon>
    </lineage>
</organism>
<protein>
    <recommendedName>
        <fullName evidence="1">Bardet-Biedl syndrome 1 N-terminal domain-containing protein</fullName>
    </recommendedName>
</protein>
<proteinExistence type="predicted"/>
<dbReference type="EMBL" id="JACEFF010000757">
    <property type="protein sequence ID" value="KAH9631585.1"/>
    <property type="molecule type" value="Genomic_DNA"/>
</dbReference>
<name>A0A922M7C2_SPOEX</name>
<evidence type="ECO:0000313" key="3">
    <source>
        <dbReference type="Proteomes" id="UP000814243"/>
    </source>
</evidence>
<dbReference type="InterPro" id="IPR032728">
    <property type="entry name" value="BBS1_N"/>
</dbReference>
<dbReference type="GO" id="GO:0061512">
    <property type="term" value="P:protein localization to cilium"/>
    <property type="evidence" value="ECO:0007669"/>
    <property type="project" value="TreeGrafter"/>
</dbReference>
<dbReference type="PANTHER" id="PTHR20870:SF0">
    <property type="entry name" value="BARDET-BIEDL SYNDROME 1 PROTEIN"/>
    <property type="match status" value="1"/>
</dbReference>
<dbReference type="AlphaFoldDB" id="A0A922M7C2"/>